<dbReference type="HAMAP" id="MF_00123">
    <property type="entry name" value="Arg_tRNA_synth"/>
    <property type="match status" value="1"/>
</dbReference>
<dbReference type="InterPro" id="IPR001412">
    <property type="entry name" value="aa-tRNA-synth_I_CS"/>
</dbReference>
<dbReference type="PROSITE" id="PS00178">
    <property type="entry name" value="AA_TRNA_LIGASE_I"/>
    <property type="match status" value="1"/>
</dbReference>
<dbReference type="Pfam" id="PF00750">
    <property type="entry name" value="tRNA-synt_1d"/>
    <property type="match status" value="1"/>
</dbReference>
<dbReference type="InterPro" id="IPR009080">
    <property type="entry name" value="tRNAsynth_Ia_anticodon-bd"/>
</dbReference>
<keyword evidence="9" id="KW-0648">Protein biosynthesis</keyword>
<protein>
    <recommendedName>
        <fullName evidence="4">arginine--tRNA ligase</fullName>
        <ecNumber evidence="4">6.1.1.19</ecNumber>
    </recommendedName>
</protein>
<dbReference type="PANTHER" id="PTHR11956">
    <property type="entry name" value="ARGINYL-TRNA SYNTHETASE"/>
    <property type="match status" value="1"/>
</dbReference>
<comment type="subunit">
    <text evidence="3">Monomer.</text>
</comment>
<dbReference type="PANTHER" id="PTHR11956:SF5">
    <property type="entry name" value="ARGININE--TRNA LIGASE, CYTOPLASMIC"/>
    <property type="match status" value="1"/>
</dbReference>
<feature type="non-terminal residue" evidence="14">
    <location>
        <position position="1"/>
    </location>
</feature>
<evidence type="ECO:0000256" key="3">
    <source>
        <dbReference type="ARBA" id="ARBA00011245"/>
    </source>
</evidence>
<name>A0A382AIK6_9ZZZZ</name>
<dbReference type="Pfam" id="PF05746">
    <property type="entry name" value="DALR_1"/>
    <property type="match status" value="1"/>
</dbReference>
<dbReference type="NCBIfam" id="TIGR00456">
    <property type="entry name" value="argS"/>
    <property type="match status" value="1"/>
</dbReference>
<evidence type="ECO:0000256" key="1">
    <source>
        <dbReference type="ARBA" id="ARBA00004496"/>
    </source>
</evidence>
<dbReference type="GO" id="GO:0004814">
    <property type="term" value="F:arginine-tRNA ligase activity"/>
    <property type="evidence" value="ECO:0007669"/>
    <property type="project" value="UniProtKB-EC"/>
</dbReference>
<evidence type="ECO:0000256" key="4">
    <source>
        <dbReference type="ARBA" id="ARBA00012837"/>
    </source>
</evidence>
<comment type="similarity">
    <text evidence="2">Belongs to the class-I aminoacyl-tRNA synthetase family.</text>
</comment>
<evidence type="ECO:0000259" key="12">
    <source>
        <dbReference type="SMART" id="SM00836"/>
    </source>
</evidence>
<keyword evidence="6" id="KW-0436">Ligase</keyword>
<dbReference type="InterPro" id="IPR035684">
    <property type="entry name" value="ArgRS_core"/>
</dbReference>
<accession>A0A382AIK6</accession>
<comment type="catalytic activity">
    <reaction evidence="11">
        <text>tRNA(Arg) + L-arginine + ATP = L-arginyl-tRNA(Arg) + AMP + diphosphate</text>
        <dbReference type="Rhea" id="RHEA:20301"/>
        <dbReference type="Rhea" id="RHEA-COMP:9658"/>
        <dbReference type="Rhea" id="RHEA-COMP:9673"/>
        <dbReference type="ChEBI" id="CHEBI:30616"/>
        <dbReference type="ChEBI" id="CHEBI:32682"/>
        <dbReference type="ChEBI" id="CHEBI:33019"/>
        <dbReference type="ChEBI" id="CHEBI:78442"/>
        <dbReference type="ChEBI" id="CHEBI:78513"/>
        <dbReference type="ChEBI" id="CHEBI:456215"/>
        <dbReference type="EC" id="6.1.1.19"/>
    </reaction>
</comment>
<dbReference type="GO" id="GO:0005737">
    <property type="term" value="C:cytoplasm"/>
    <property type="evidence" value="ECO:0007669"/>
    <property type="project" value="UniProtKB-SubCell"/>
</dbReference>
<evidence type="ECO:0000256" key="2">
    <source>
        <dbReference type="ARBA" id="ARBA00005594"/>
    </source>
</evidence>
<keyword evidence="10" id="KW-0030">Aminoacyl-tRNA synthetase</keyword>
<evidence type="ECO:0000256" key="5">
    <source>
        <dbReference type="ARBA" id="ARBA00022490"/>
    </source>
</evidence>
<evidence type="ECO:0000256" key="8">
    <source>
        <dbReference type="ARBA" id="ARBA00022840"/>
    </source>
</evidence>
<dbReference type="EMBL" id="UINC01025580">
    <property type="protein sequence ID" value="SVB01405.1"/>
    <property type="molecule type" value="Genomic_DNA"/>
</dbReference>
<keyword evidence="7" id="KW-0547">Nucleotide-binding</keyword>
<gene>
    <name evidence="14" type="ORF">METZ01_LOCUS154259</name>
</gene>
<dbReference type="InterPro" id="IPR014729">
    <property type="entry name" value="Rossmann-like_a/b/a_fold"/>
</dbReference>
<evidence type="ECO:0000313" key="14">
    <source>
        <dbReference type="EMBL" id="SVB01405.1"/>
    </source>
</evidence>
<evidence type="ECO:0000256" key="10">
    <source>
        <dbReference type="ARBA" id="ARBA00023146"/>
    </source>
</evidence>
<dbReference type="SMART" id="SM01016">
    <property type="entry name" value="Arg_tRNA_synt_N"/>
    <property type="match status" value="1"/>
</dbReference>
<dbReference type="InterPro" id="IPR036695">
    <property type="entry name" value="Arg-tRNA-synth_N_sf"/>
</dbReference>
<dbReference type="InterPro" id="IPR008909">
    <property type="entry name" value="DALR_anticod-bd"/>
</dbReference>
<dbReference type="CDD" id="cd00671">
    <property type="entry name" value="ArgRS_core"/>
    <property type="match status" value="1"/>
</dbReference>
<keyword evidence="8" id="KW-0067">ATP-binding</keyword>
<comment type="subcellular location">
    <subcellularLocation>
        <location evidence="1">Cytoplasm</location>
    </subcellularLocation>
</comment>
<dbReference type="Gene3D" id="1.10.730.10">
    <property type="entry name" value="Isoleucyl-tRNA Synthetase, Domain 1"/>
    <property type="match status" value="1"/>
</dbReference>
<dbReference type="FunFam" id="3.30.1360.70:FF:000003">
    <property type="entry name" value="Arginine--tRNA ligase"/>
    <property type="match status" value="1"/>
</dbReference>
<evidence type="ECO:0000259" key="13">
    <source>
        <dbReference type="SMART" id="SM01016"/>
    </source>
</evidence>
<dbReference type="InterPro" id="IPR001278">
    <property type="entry name" value="Arg-tRNA-ligase"/>
</dbReference>
<sequence length="547" mass="62688">LKKQLQALLDQSLRVLESEGMAIAIKKGNIKIECSRDPSHGDFASNLAMVLAKTHNCNPRELANRITENLPKSDLIKRTEIAGPGFINFFLNQNSYQSVVLDILEKGDAYGNSKIGDNQSTLIEFVSANPTGPLHIGHGRGAAYGATIVNLLKKTGFNIHCEYYVNDSGRQMDILTVSTWIRYLQQHDKEICFPESAYRGNYIIDIAADLKNKYANKFVTPHKDILDLLDTKEEADIKIDKLIKHCTGVLGEKNYRLILETCLDSILSSIKNDLNEFGVEFNNWYSEYSLLKNNSVNQCIAKLNDKSWIYQKDGAKWFRSSKLGDEKDRVLERENGQKTYFASDIAYHLSKFERGYKKIINIWGADHHGYIERVKASMKALDYPPEAITILLVQFATLFRGKEKLQMSTRSGEFITLKELIKEVGKDAARFFYIMRKNEQHLDFDLELAKSESNDNPVYYIQYAHARICSVFRQMNEKGYTFFQSKKLSDLSTLTEDHEIKLLRSLAKYPDVIESAAVSFEPHQLAYYLKDLANDFHTYYNVNQFLV</sequence>
<dbReference type="AlphaFoldDB" id="A0A382AIK6"/>
<dbReference type="GO" id="GO:0005524">
    <property type="term" value="F:ATP binding"/>
    <property type="evidence" value="ECO:0007669"/>
    <property type="project" value="UniProtKB-KW"/>
</dbReference>
<dbReference type="SMART" id="SM00836">
    <property type="entry name" value="DALR_1"/>
    <property type="match status" value="1"/>
</dbReference>
<dbReference type="InterPro" id="IPR005148">
    <property type="entry name" value="Arg-tRNA-synth_N"/>
</dbReference>
<dbReference type="EC" id="6.1.1.19" evidence="4"/>
<proteinExistence type="inferred from homology"/>
<dbReference type="SUPFAM" id="SSF47323">
    <property type="entry name" value="Anticodon-binding domain of a subclass of class I aminoacyl-tRNA synthetases"/>
    <property type="match status" value="1"/>
</dbReference>
<evidence type="ECO:0000256" key="9">
    <source>
        <dbReference type="ARBA" id="ARBA00022917"/>
    </source>
</evidence>
<feature type="domain" description="Arginyl tRNA synthetase N-terminal" evidence="13">
    <location>
        <begin position="3"/>
        <end position="91"/>
    </location>
</feature>
<dbReference type="SUPFAM" id="SSF52374">
    <property type="entry name" value="Nucleotidylyl transferase"/>
    <property type="match status" value="1"/>
</dbReference>
<dbReference type="PRINTS" id="PR01038">
    <property type="entry name" value="TRNASYNTHARG"/>
</dbReference>
<evidence type="ECO:0000256" key="7">
    <source>
        <dbReference type="ARBA" id="ARBA00022741"/>
    </source>
</evidence>
<dbReference type="SUPFAM" id="SSF55190">
    <property type="entry name" value="Arginyl-tRNA synthetase (ArgRS), N-terminal 'additional' domain"/>
    <property type="match status" value="1"/>
</dbReference>
<feature type="non-terminal residue" evidence="14">
    <location>
        <position position="547"/>
    </location>
</feature>
<dbReference type="Pfam" id="PF03485">
    <property type="entry name" value="Arg_tRNA_synt_N"/>
    <property type="match status" value="1"/>
</dbReference>
<dbReference type="Gene3D" id="3.30.1360.70">
    <property type="entry name" value="Arginyl tRNA synthetase N-terminal domain"/>
    <property type="match status" value="1"/>
</dbReference>
<dbReference type="FunFam" id="3.40.50.620:FF:000062">
    <property type="entry name" value="Arginine--tRNA ligase"/>
    <property type="match status" value="1"/>
</dbReference>
<evidence type="ECO:0000256" key="11">
    <source>
        <dbReference type="ARBA" id="ARBA00049339"/>
    </source>
</evidence>
<feature type="domain" description="DALR anticodon binding" evidence="12">
    <location>
        <begin position="461"/>
        <end position="547"/>
    </location>
</feature>
<keyword evidence="5" id="KW-0963">Cytoplasm</keyword>
<organism evidence="14">
    <name type="scientific">marine metagenome</name>
    <dbReference type="NCBI Taxonomy" id="408172"/>
    <lineage>
        <taxon>unclassified sequences</taxon>
        <taxon>metagenomes</taxon>
        <taxon>ecological metagenomes</taxon>
    </lineage>
</organism>
<dbReference type="Gene3D" id="3.40.50.620">
    <property type="entry name" value="HUPs"/>
    <property type="match status" value="1"/>
</dbReference>
<dbReference type="GO" id="GO:0006420">
    <property type="term" value="P:arginyl-tRNA aminoacylation"/>
    <property type="evidence" value="ECO:0007669"/>
    <property type="project" value="InterPro"/>
</dbReference>
<reference evidence="14" key="1">
    <citation type="submission" date="2018-05" db="EMBL/GenBank/DDBJ databases">
        <authorList>
            <person name="Lanie J.A."/>
            <person name="Ng W.-L."/>
            <person name="Kazmierczak K.M."/>
            <person name="Andrzejewski T.M."/>
            <person name="Davidsen T.M."/>
            <person name="Wayne K.J."/>
            <person name="Tettelin H."/>
            <person name="Glass J.I."/>
            <person name="Rusch D."/>
            <person name="Podicherti R."/>
            <person name="Tsui H.-C.T."/>
            <person name="Winkler M.E."/>
        </authorList>
    </citation>
    <scope>NUCLEOTIDE SEQUENCE</scope>
</reference>
<evidence type="ECO:0000256" key="6">
    <source>
        <dbReference type="ARBA" id="ARBA00022598"/>
    </source>
</evidence>